<gene>
    <name evidence="9" type="ORF">ZIOFF_007121</name>
</gene>
<dbReference type="InterPro" id="IPR001005">
    <property type="entry name" value="SANT/Myb"/>
</dbReference>
<dbReference type="PANTHER" id="PTHR47995:SF18">
    <property type="entry name" value="TRANSCRIPTION FACTOR MYB65"/>
    <property type="match status" value="1"/>
</dbReference>
<keyword evidence="2" id="KW-0677">Repeat</keyword>
<name>A0A8J5I0P5_ZINOF</name>
<feature type="domain" description="HTH myb-type" evidence="8">
    <location>
        <begin position="33"/>
        <end position="89"/>
    </location>
</feature>
<accession>A0A8J5I0P5</accession>
<evidence type="ECO:0000256" key="6">
    <source>
        <dbReference type="ARBA" id="ARBA00023242"/>
    </source>
</evidence>
<evidence type="ECO:0000256" key="5">
    <source>
        <dbReference type="ARBA" id="ARBA00023163"/>
    </source>
</evidence>
<feature type="domain" description="HTH myb-type" evidence="8">
    <location>
        <begin position="90"/>
        <end position="120"/>
    </location>
</feature>
<reference evidence="9 10" key="1">
    <citation type="submission" date="2020-08" db="EMBL/GenBank/DDBJ databases">
        <title>Plant Genome Project.</title>
        <authorList>
            <person name="Zhang R.-G."/>
        </authorList>
    </citation>
    <scope>NUCLEOTIDE SEQUENCE [LARGE SCALE GENOMIC DNA]</scope>
    <source>
        <tissue evidence="9">Rhizome</tissue>
    </source>
</reference>
<dbReference type="AlphaFoldDB" id="A0A8J5I0P5"/>
<feature type="domain" description="Myb-like" evidence="7">
    <location>
        <begin position="86"/>
        <end position="198"/>
    </location>
</feature>
<protein>
    <submittedName>
        <fullName evidence="9">Uncharacterized protein</fullName>
    </submittedName>
</protein>
<dbReference type="InterPro" id="IPR009057">
    <property type="entry name" value="Homeodomain-like_sf"/>
</dbReference>
<organism evidence="9 10">
    <name type="scientific">Zingiber officinale</name>
    <name type="common">Ginger</name>
    <name type="synonym">Amomum zingiber</name>
    <dbReference type="NCBI Taxonomy" id="94328"/>
    <lineage>
        <taxon>Eukaryota</taxon>
        <taxon>Viridiplantae</taxon>
        <taxon>Streptophyta</taxon>
        <taxon>Embryophyta</taxon>
        <taxon>Tracheophyta</taxon>
        <taxon>Spermatophyta</taxon>
        <taxon>Magnoliopsida</taxon>
        <taxon>Liliopsida</taxon>
        <taxon>Zingiberales</taxon>
        <taxon>Zingiberaceae</taxon>
        <taxon>Zingiber</taxon>
    </lineage>
</organism>
<proteinExistence type="predicted"/>
<comment type="subcellular location">
    <subcellularLocation>
        <location evidence="1">Nucleus</location>
    </subcellularLocation>
</comment>
<keyword evidence="10" id="KW-1185">Reference proteome</keyword>
<evidence type="ECO:0000256" key="3">
    <source>
        <dbReference type="ARBA" id="ARBA00023015"/>
    </source>
</evidence>
<comment type="caution">
    <text evidence="9">The sequence shown here is derived from an EMBL/GenBank/DDBJ whole genome shotgun (WGS) entry which is preliminary data.</text>
</comment>
<evidence type="ECO:0000259" key="7">
    <source>
        <dbReference type="PROSITE" id="PS50090"/>
    </source>
</evidence>
<evidence type="ECO:0000256" key="4">
    <source>
        <dbReference type="ARBA" id="ARBA00023125"/>
    </source>
</evidence>
<evidence type="ECO:0000313" key="9">
    <source>
        <dbReference type="EMBL" id="KAG6533255.1"/>
    </source>
</evidence>
<dbReference type="SMART" id="SM00717">
    <property type="entry name" value="SANT"/>
    <property type="match status" value="2"/>
</dbReference>
<evidence type="ECO:0000313" key="10">
    <source>
        <dbReference type="Proteomes" id="UP000734854"/>
    </source>
</evidence>
<dbReference type="InterPro" id="IPR017930">
    <property type="entry name" value="Myb_dom"/>
</dbReference>
<dbReference type="PROSITE" id="PS50090">
    <property type="entry name" value="MYB_LIKE"/>
    <property type="match status" value="2"/>
</dbReference>
<dbReference type="Pfam" id="PF00249">
    <property type="entry name" value="Myb_DNA-binding"/>
    <property type="match status" value="2"/>
</dbReference>
<keyword evidence="6" id="KW-0539">Nucleus</keyword>
<dbReference type="FunFam" id="1.10.10.60:FF:000001">
    <property type="entry name" value="MYB-related transcription factor"/>
    <property type="match status" value="1"/>
</dbReference>
<evidence type="ECO:0000256" key="2">
    <source>
        <dbReference type="ARBA" id="ARBA00022737"/>
    </source>
</evidence>
<dbReference type="GO" id="GO:0003677">
    <property type="term" value="F:DNA binding"/>
    <property type="evidence" value="ECO:0007669"/>
    <property type="project" value="UniProtKB-KW"/>
</dbReference>
<dbReference type="Gene3D" id="1.10.10.60">
    <property type="entry name" value="Homeodomain-like"/>
    <property type="match status" value="2"/>
</dbReference>
<dbReference type="PANTHER" id="PTHR47995">
    <property type="entry name" value="TRANSCRIPTION FACTOR MYB33-RELATED"/>
    <property type="match status" value="1"/>
</dbReference>
<evidence type="ECO:0000259" key="8">
    <source>
        <dbReference type="PROSITE" id="PS51294"/>
    </source>
</evidence>
<feature type="domain" description="Myb-like" evidence="7">
    <location>
        <begin position="33"/>
        <end position="85"/>
    </location>
</feature>
<evidence type="ECO:0000256" key="1">
    <source>
        <dbReference type="ARBA" id="ARBA00004123"/>
    </source>
</evidence>
<keyword evidence="5" id="KW-0804">Transcription</keyword>
<dbReference type="CDD" id="cd00167">
    <property type="entry name" value="SANT"/>
    <property type="match status" value="2"/>
</dbReference>
<dbReference type="Proteomes" id="UP000734854">
    <property type="component" value="Unassembled WGS sequence"/>
</dbReference>
<dbReference type="EMBL" id="JACMSC010000002">
    <property type="protein sequence ID" value="KAG6533255.1"/>
    <property type="molecule type" value="Genomic_DNA"/>
</dbReference>
<dbReference type="GO" id="GO:0005634">
    <property type="term" value="C:nucleus"/>
    <property type="evidence" value="ECO:0007669"/>
    <property type="project" value="UniProtKB-SubCell"/>
</dbReference>
<dbReference type="SUPFAM" id="SSF46689">
    <property type="entry name" value="Homeodomain-like"/>
    <property type="match status" value="1"/>
</dbReference>
<feature type="domain" description="HTH myb-type" evidence="8">
    <location>
        <begin position="181"/>
        <end position="202"/>
    </location>
</feature>
<keyword evidence="3" id="KW-0805">Transcription regulation</keyword>
<sequence length="605" mass="66646">MQTESEETRIQEKPIDLTSIEEGSSLSSLSGGNRVLKKGPWTVPEDAILLNYVKKHGEGNWNAVQKHTGLSRCGKSCRLRWANHLRPNLKKGSFTPEEEQLIIELHAKMGNKWARMAALVSLQILSDITGFVDLDNDDIDDIIARHNLIVLTAPSSRLPRKFSNELYFFAKKSTNMGLVVQMPGRTDNEIKNYWNTRIKRRQRAGLPLYPSNICYPVSEENQQYKNSSEYMLSDKQPNDHFQGSNFEIPDTVLNNFNATHGSLYSASSFSDVNVNSLLSQSFEPQSSTIGNSTLSYMKHSEKLYPTIPSSISDGLSTFAYMVVEPRGKQLTSILGYPCDPDPRKKNLQHCGGAIPGSRALLNGVFSAPGPILGTSDLELPSFQCTETEDSCWPPCSSTLEATDVLGNSPSETISLQSDCVSPRQSGLLEALVHEAQTISNTKKEPSIINNVDAYDLESESVNETKLESQSNPSISSLSRSAGVFSSSTSLISCGSVDECPHSNIFSNSNNMMATKIFSSHKVQERGTSFSVDFSRPGSLLGSVWLEYDSCRVREYSVLNDSFATLLGQDLCSNFKPVPVGTPSLTQGVGLDAYLWNKMPHACQMP</sequence>
<dbReference type="PROSITE" id="PS51294">
    <property type="entry name" value="HTH_MYB"/>
    <property type="match status" value="3"/>
</dbReference>
<keyword evidence="4" id="KW-0238">DNA-binding</keyword>